<dbReference type="EMBL" id="AHZU02001137">
    <property type="protein sequence ID" value="KFG35909.1"/>
    <property type="molecule type" value="Genomic_DNA"/>
</dbReference>
<dbReference type="AlphaFoldDB" id="A0A086JUU1"/>
<sequence length="222" mass="24861">MGLLSGDVETDSYRRSPPMIVLLWKSAERATLIFCDSKSQREPPVNSPLSRSSRTSSIYGNVVINMKRLKVPFAVMDKRGFTWGFDGSFTRTVQVRIAHLRFGTVVALETGETFGKFLFEEGTTNKRINTNTGPRVEFSQQAKDQYAWSPCPPASQSFRGHQQLETVSLESFNRDIPSSAGSSRPSKVCVTHEVSFDVHHFPRFRHLSLSTRNISGVPCTTP</sequence>
<gene>
    <name evidence="1" type="ORF">TGDOM2_214400</name>
</gene>
<evidence type="ECO:0000313" key="1">
    <source>
        <dbReference type="EMBL" id="KFG35909.1"/>
    </source>
</evidence>
<dbReference type="VEuPathDB" id="ToxoDB:TGDOM2_214400"/>
<dbReference type="Proteomes" id="UP000028837">
    <property type="component" value="Unassembled WGS sequence"/>
</dbReference>
<accession>A0A086JUU1</accession>
<reference evidence="1 2" key="1">
    <citation type="submission" date="2014-02" db="EMBL/GenBank/DDBJ databases">
        <authorList>
            <person name="Sibley D."/>
            <person name="Venepally P."/>
            <person name="Karamycheva S."/>
            <person name="Hadjithomas M."/>
            <person name="Khan A."/>
            <person name="Brunk B."/>
            <person name="Roos D."/>
            <person name="Caler E."/>
            <person name="Lorenzi H."/>
        </authorList>
    </citation>
    <scope>NUCLEOTIDE SEQUENCE [LARGE SCALE GENOMIC DNA]</scope>
    <source>
        <strain evidence="1 2">GAB2-2007-GAL-DOM2</strain>
    </source>
</reference>
<protein>
    <submittedName>
        <fullName evidence="1">Uncharacterized protein</fullName>
    </submittedName>
</protein>
<comment type="caution">
    <text evidence="1">The sequence shown here is derived from an EMBL/GenBank/DDBJ whole genome shotgun (WGS) entry which is preliminary data.</text>
</comment>
<organism evidence="1 2">
    <name type="scientific">Toxoplasma gondii GAB2-2007-GAL-DOM2</name>
    <dbReference type="NCBI Taxonomy" id="1130820"/>
    <lineage>
        <taxon>Eukaryota</taxon>
        <taxon>Sar</taxon>
        <taxon>Alveolata</taxon>
        <taxon>Apicomplexa</taxon>
        <taxon>Conoidasida</taxon>
        <taxon>Coccidia</taxon>
        <taxon>Eucoccidiorida</taxon>
        <taxon>Eimeriorina</taxon>
        <taxon>Sarcocystidae</taxon>
        <taxon>Toxoplasma</taxon>
    </lineage>
</organism>
<proteinExistence type="predicted"/>
<name>A0A086JUU1_TOXGO</name>
<evidence type="ECO:0000313" key="2">
    <source>
        <dbReference type="Proteomes" id="UP000028837"/>
    </source>
</evidence>